<reference evidence="1 2" key="1">
    <citation type="journal article" date="2019" name="Sci. Rep.">
        <title>A high-quality genome of Eragrostis curvula grass provides insights into Poaceae evolution and supports new strategies to enhance forage quality.</title>
        <authorList>
            <person name="Carballo J."/>
            <person name="Santos B.A.C.M."/>
            <person name="Zappacosta D."/>
            <person name="Garbus I."/>
            <person name="Selva J.P."/>
            <person name="Gallo C.A."/>
            <person name="Diaz A."/>
            <person name="Albertini E."/>
            <person name="Caccamo M."/>
            <person name="Echenique V."/>
        </authorList>
    </citation>
    <scope>NUCLEOTIDE SEQUENCE [LARGE SCALE GENOMIC DNA]</scope>
    <source>
        <strain evidence="2">cv. Victoria</strain>
        <tissue evidence="1">Leaf</tissue>
    </source>
</reference>
<sequence>MTLWATSHTRAMACWCFASPCHATGSIPAKRFSQRSRSSPPSTNGQKFVEIRTGWQRWHSLQSQQTIEIAQGTKSERALFPCM</sequence>
<protein>
    <submittedName>
        <fullName evidence="1">Uncharacterized protein</fullName>
    </submittedName>
</protein>
<accession>A0A5J9TPN0</accession>
<dbReference type="EMBL" id="RWGY01000034">
    <property type="protein sequence ID" value="TVU13353.1"/>
    <property type="molecule type" value="Genomic_DNA"/>
</dbReference>
<dbReference type="Gramene" id="TVU13353">
    <property type="protein sequence ID" value="TVU13353"/>
    <property type="gene ID" value="EJB05_40405"/>
</dbReference>
<organism evidence="1 2">
    <name type="scientific">Eragrostis curvula</name>
    <name type="common">weeping love grass</name>
    <dbReference type="NCBI Taxonomy" id="38414"/>
    <lineage>
        <taxon>Eukaryota</taxon>
        <taxon>Viridiplantae</taxon>
        <taxon>Streptophyta</taxon>
        <taxon>Embryophyta</taxon>
        <taxon>Tracheophyta</taxon>
        <taxon>Spermatophyta</taxon>
        <taxon>Magnoliopsida</taxon>
        <taxon>Liliopsida</taxon>
        <taxon>Poales</taxon>
        <taxon>Poaceae</taxon>
        <taxon>PACMAD clade</taxon>
        <taxon>Chloridoideae</taxon>
        <taxon>Eragrostideae</taxon>
        <taxon>Eragrostidinae</taxon>
        <taxon>Eragrostis</taxon>
    </lineage>
</organism>
<evidence type="ECO:0000313" key="1">
    <source>
        <dbReference type="EMBL" id="TVU13353.1"/>
    </source>
</evidence>
<feature type="non-terminal residue" evidence="1">
    <location>
        <position position="1"/>
    </location>
</feature>
<name>A0A5J9TPN0_9POAL</name>
<comment type="caution">
    <text evidence="1">The sequence shown here is derived from an EMBL/GenBank/DDBJ whole genome shotgun (WGS) entry which is preliminary data.</text>
</comment>
<evidence type="ECO:0000313" key="2">
    <source>
        <dbReference type="Proteomes" id="UP000324897"/>
    </source>
</evidence>
<gene>
    <name evidence="1" type="ORF">EJB05_40405</name>
</gene>
<dbReference type="Proteomes" id="UP000324897">
    <property type="component" value="Unassembled WGS sequence"/>
</dbReference>
<dbReference type="AlphaFoldDB" id="A0A5J9TPN0"/>
<proteinExistence type="predicted"/>
<keyword evidence="2" id="KW-1185">Reference proteome</keyword>